<evidence type="ECO:0000256" key="4">
    <source>
        <dbReference type="ARBA" id="ARBA00022692"/>
    </source>
</evidence>
<dbReference type="AlphaFoldDB" id="A0A7X2LXY0"/>
<keyword evidence="4 7" id="KW-0812">Transmembrane</keyword>
<proteinExistence type="inferred from homology"/>
<dbReference type="InterPro" id="IPR000515">
    <property type="entry name" value="MetI-like"/>
</dbReference>
<dbReference type="PANTHER" id="PTHR30193">
    <property type="entry name" value="ABC TRANSPORTER PERMEASE PROTEIN"/>
    <property type="match status" value="1"/>
</dbReference>
<dbReference type="CDD" id="cd06261">
    <property type="entry name" value="TM_PBP2"/>
    <property type="match status" value="1"/>
</dbReference>
<accession>A0A7X2LXY0</accession>
<feature type="domain" description="ABC transmembrane type-1" evidence="8">
    <location>
        <begin position="103"/>
        <end position="317"/>
    </location>
</feature>
<sequence length="333" mass="37531">MESTTVSVSTKKQKEKIEEAAEAYIKEPQKTASLKKMKSRETLMGYLFISPWLIGFICLTLGPLLFSLYASFTNYNITSTLDFIGFQNYVKMFTIDDLFWTSLWNTTFYVIFSVPLTTAGAIFVAVLMNQKIKGIAFFRTIYYLPAVLSGVAVYFLWMQLLAPSTGLVNTLLGFVGIQGPTWLFDPQWTKPALILMKLWSVGGGMLLYLASLQGVSPQMYEAAELDGASPLRQFWHITVPMITPIIFFDIVTSTIGAFQIFQEAYVMTENGSGGPANSLLFFNLHMWNNAFRTFDMGYASAMAWILFIIVMILTFINMKLGKKWVFYGGGDNK</sequence>
<evidence type="ECO:0000259" key="8">
    <source>
        <dbReference type="PROSITE" id="PS50928"/>
    </source>
</evidence>
<comment type="similarity">
    <text evidence="7">Belongs to the binding-protein-dependent transport system permease family.</text>
</comment>
<keyword evidence="5 7" id="KW-1133">Transmembrane helix</keyword>
<evidence type="ECO:0000256" key="3">
    <source>
        <dbReference type="ARBA" id="ARBA00022475"/>
    </source>
</evidence>
<dbReference type="Proteomes" id="UP000448867">
    <property type="component" value="Unassembled WGS sequence"/>
</dbReference>
<keyword evidence="10" id="KW-1185">Reference proteome</keyword>
<evidence type="ECO:0000256" key="2">
    <source>
        <dbReference type="ARBA" id="ARBA00022448"/>
    </source>
</evidence>
<dbReference type="InterPro" id="IPR035906">
    <property type="entry name" value="MetI-like_sf"/>
</dbReference>
<gene>
    <name evidence="9" type="ORF">GJU40_06270</name>
</gene>
<feature type="transmembrane region" description="Helical" evidence="7">
    <location>
        <begin position="140"/>
        <end position="162"/>
    </location>
</feature>
<evidence type="ECO:0000313" key="9">
    <source>
        <dbReference type="EMBL" id="MRX71781.1"/>
    </source>
</evidence>
<keyword evidence="2 7" id="KW-0813">Transport</keyword>
<protein>
    <submittedName>
        <fullName evidence="9">ABC transporter permease subunit</fullName>
    </submittedName>
</protein>
<dbReference type="Gene3D" id="1.10.3720.10">
    <property type="entry name" value="MetI-like"/>
    <property type="match status" value="1"/>
</dbReference>
<dbReference type="InterPro" id="IPR051393">
    <property type="entry name" value="ABC_transporter_permease"/>
</dbReference>
<dbReference type="SUPFAM" id="SSF161098">
    <property type="entry name" value="MetI-like"/>
    <property type="match status" value="1"/>
</dbReference>
<feature type="transmembrane region" description="Helical" evidence="7">
    <location>
        <begin position="241"/>
        <end position="261"/>
    </location>
</feature>
<feature type="transmembrane region" description="Helical" evidence="7">
    <location>
        <begin position="108"/>
        <end position="128"/>
    </location>
</feature>
<dbReference type="EMBL" id="WKKI01000007">
    <property type="protein sequence ID" value="MRX71781.1"/>
    <property type="molecule type" value="Genomic_DNA"/>
</dbReference>
<dbReference type="PANTHER" id="PTHR30193:SF1">
    <property type="entry name" value="ABC TRANSPORTER PERMEASE PROTEIN YESP-RELATED"/>
    <property type="match status" value="1"/>
</dbReference>
<dbReference type="PROSITE" id="PS50928">
    <property type="entry name" value="ABC_TM1"/>
    <property type="match status" value="1"/>
</dbReference>
<evidence type="ECO:0000256" key="5">
    <source>
        <dbReference type="ARBA" id="ARBA00022989"/>
    </source>
</evidence>
<feature type="transmembrane region" description="Helical" evidence="7">
    <location>
        <begin position="43"/>
        <end position="66"/>
    </location>
</feature>
<evidence type="ECO:0000256" key="1">
    <source>
        <dbReference type="ARBA" id="ARBA00004651"/>
    </source>
</evidence>
<dbReference type="OrthoDB" id="9788108at2"/>
<evidence type="ECO:0000256" key="7">
    <source>
        <dbReference type="RuleBase" id="RU363032"/>
    </source>
</evidence>
<keyword evidence="3" id="KW-1003">Cell membrane</keyword>
<dbReference type="GO" id="GO:0005886">
    <property type="term" value="C:plasma membrane"/>
    <property type="evidence" value="ECO:0007669"/>
    <property type="project" value="UniProtKB-SubCell"/>
</dbReference>
<dbReference type="GO" id="GO:0055085">
    <property type="term" value="P:transmembrane transport"/>
    <property type="evidence" value="ECO:0007669"/>
    <property type="project" value="InterPro"/>
</dbReference>
<feature type="transmembrane region" description="Helical" evidence="7">
    <location>
        <begin position="192"/>
        <end position="210"/>
    </location>
</feature>
<dbReference type="Pfam" id="PF00528">
    <property type="entry name" value="BPD_transp_1"/>
    <property type="match status" value="1"/>
</dbReference>
<keyword evidence="6 7" id="KW-0472">Membrane</keyword>
<organism evidence="9 10">
    <name type="scientific">Metabacillus lacus</name>
    <dbReference type="NCBI Taxonomy" id="1983721"/>
    <lineage>
        <taxon>Bacteria</taxon>
        <taxon>Bacillati</taxon>
        <taxon>Bacillota</taxon>
        <taxon>Bacilli</taxon>
        <taxon>Bacillales</taxon>
        <taxon>Bacillaceae</taxon>
        <taxon>Metabacillus</taxon>
    </lineage>
</organism>
<feature type="transmembrane region" description="Helical" evidence="7">
    <location>
        <begin position="296"/>
        <end position="316"/>
    </location>
</feature>
<name>A0A7X2LXY0_9BACI</name>
<dbReference type="RefSeq" id="WP_154306917.1">
    <property type="nucleotide sequence ID" value="NZ_WKKI01000007.1"/>
</dbReference>
<comment type="caution">
    <text evidence="9">The sequence shown here is derived from an EMBL/GenBank/DDBJ whole genome shotgun (WGS) entry which is preliminary data.</text>
</comment>
<evidence type="ECO:0000313" key="10">
    <source>
        <dbReference type="Proteomes" id="UP000448867"/>
    </source>
</evidence>
<dbReference type="SUPFAM" id="SSF160964">
    <property type="entry name" value="MalF N-terminal region-like"/>
    <property type="match status" value="1"/>
</dbReference>
<comment type="subcellular location">
    <subcellularLocation>
        <location evidence="1 7">Cell membrane</location>
        <topology evidence="1 7">Multi-pass membrane protein</topology>
    </subcellularLocation>
</comment>
<evidence type="ECO:0000256" key="6">
    <source>
        <dbReference type="ARBA" id="ARBA00023136"/>
    </source>
</evidence>
<reference evidence="9 10" key="1">
    <citation type="submission" date="2019-11" db="EMBL/GenBank/DDBJ databases">
        <title>Bacillus lacus genome.</title>
        <authorList>
            <person name="Allen C.J."/>
            <person name="Newman J.D."/>
        </authorList>
    </citation>
    <scope>NUCLEOTIDE SEQUENCE [LARGE SCALE GENOMIC DNA]</scope>
    <source>
        <strain evidence="9 10">KCTC 33946</strain>
    </source>
</reference>